<keyword evidence="3" id="KW-1185">Reference proteome</keyword>
<dbReference type="PANTHER" id="PTHR37538:SF1">
    <property type="entry name" value="BTB DOMAIN-CONTAINING PROTEIN"/>
    <property type="match status" value="1"/>
</dbReference>
<name>A0AAE0NXV7_9PEZI</name>
<reference evidence="2" key="1">
    <citation type="journal article" date="2023" name="Mol. Phylogenet. Evol.">
        <title>Genome-scale phylogeny and comparative genomics of the fungal order Sordariales.</title>
        <authorList>
            <person name="Hensen N."/>
            <person name="Bonometti L."/>
            <person name="Westerberg I."/>
            <person name="Brannstrom I.O."/>
            <person name="Guillou S."/>
            <person name="Cros-Aarteil S."/>
            <person name="Calhoun S."/>
            <person name="Haridas S."/>
            <person name="Kuo A."/>
            <person name="Mondo S."/>
            <person name="Pangilinan J."/>
            <person name="Riley R."/>
            <person name="LaButti K."/>
            <person name="Andreopoulos B."/>
            <person name="Lipzen A."/>
            <person name="Chen C."/>
            <person name="Yan M."/>
            <person name="Daum C."/>
            <person name="Ng V."/>
            <person name="Clum A."/>
            <person name="Steindorff A."/>
            <person name="Ohm R.A."/>
            <person name="Martin F."/>
            <person name="Silar P."/>
            <person name="Natvig D.O."/>
            <person name="Lalanne C."/>
            <person name="Gautier V."/>
            <person name="Ament-Velasquez S.L."/>
            <person name="Kruys A."/>
            <person name="Hutchinson M.I."/>
            <person name="Powell A.J."/>
            <person name="Barry K."/>
            <person name="Miller A.N."/>
            <person name="Grigoriev I.V."/>
            <person name="Debuchy R."/>
            <person name="Gladieux P."/>
            <person name="Hiltunen Thoren M."/>
            <person name="Johannesson H."/>
        </authorList>
    </citation>
    <scope>NUCLEOTIDE SEQUENCE</scope>
    <source>
        <strain evidence="2">CBS 232.78</strain>
    </source>
</reference>
<evidence type="ECO:0000256" key="1">
    <source>
        <dbReference type="SAM" id="MobiDB-lite"/>
    </source>
</evidence>
<evidence type="ECO:0000313" key="3">
    <source>
        <dbReference type="Proteomes" id="UP001285441"/>
    </source>
</evidence>
<organism evidence="2 3">
    <name type="scientific">Podospora didyma</name>
    <dbReference type="NCBI Taxonomy" id="330526"/>
    <lineage>
        <taxon>Eukaryota</taxon>
        <taxon>Fungi</taxon>
        <taxon>Dikarya</taxon>
        <taxon>Ascomycota</taxon>
        <taxon>Pezizomycotina</taxon>
        <taxon>Sordariomycetes</taxon>
        <taxon>Sordariomycetidae</taxon>
        <taxon>Sordariales</taxon>
        <taxon>Podosporaceae</taxon>
        <taxon>Podospora</taxon>
    </lineage>
</organism>
<accession>A0AAE0NXV7</accession>
<dbReference type="PANTHER" id="PTHR37538">
    <property type="entry name" value="BTB DOMAIN-CONTAINING PROTEIN"/>
    <property type="match status" value="1"/>
</dbReference>
<dbReference type="InterPro" id="IPR011333">
    <property type="entry name" value="SKP1/BTB/POZ_sf"/>
</dbReference>
<evidence type="ECO:0000313" key="2">
    <source>
        <dbReference type="EMBL" id="KAK3389742.1"/>
    </source>
</evidence>
<feature type="compositionally biased region" description="Basic and acidic residues" evidence="1">
    <location>
        <begin position="260"/>
        <end position="278"/>
    </location>
</feature>
<comment type="caution">
    <text evidence="2">The sequence shown here is derived from an EMBL/GenBank/DDBJ whole genome shotgun (WGS) entry which is preliminary data.</text>
</comment>
<feature type="compositionally biased region" description="Basic and acidic residues" evidence="1">
    <location>
        <begin position="298"/>
        <end position="308"/>
    </location>
</feature>
<feature type="region of interest" description="Disordered" evidence="1">
    <location>
        <begin position="252"/>
        <end position="376"/>
    </location>
</feature>
<protein>
    <submittedName>
        <fullName evidence="2">Uncharacterized protein</fullName>
    </submittedName>
</protein>
<dbReference type="EMBL" id="JAULSW010000002">
    <property type="protein sequence ID" value="KAK3389742.1"/>
    <property type="molecule type" value="Genomic_DNA"/>
</dbReference>
<dbReference type="Gene3D" id="3.30.710.10">
    <property type="entry name" value="Potassium Channel Kv1.1, Chain A"/>
    <property type="match status" value="1"/>
</dbReference>
<sequence length="390" mass="42336">MKKGRKGAKSGQDEPTATDKLEDGRFDKSSVGRVNFQFKLGDPLRVRRAVLQRTPKLTNLDPTGEDGWGYTIRGRETPSLKHISRSAGHVFVSYLYTDTYSTLKWIGPTNGHNEKVVNLKTAFEVYVTAREYGLDGLEELAKEQITSLSKGVNAFTIVEIVSEAYPSSTNKDTWFPTLMKSVVKTAFETLAELLQPQARPLSGDELDGDVEIPTAKVLLKGALEVYREMVEAMTAKYVPNPLDNKVVTKADVSNLEDGGEERPTTIEETVRKGPKMEEPATPAESGIKDTTLGAISTNKEDVGQDRRIMGKRAGVEEPYAEEKPSGPESTPYQKKDDGTDTGTTTIGDPSGGGGTASTWFGTPNTTFVSDAPGTAGAAFCPTILKDLVYP</sequence>
<gene>
    <name evidence="2" type="ORF">B0H63DRAFT_507257</name>
</gene>
<feature type="compositionally biased region" description="Polar residues" evidence="1">
    <location>
        <begin position="359"/>
        <end position="368"/>
    </location>
</feature>
<dbReference type="Proteomes" id="UP001285441">
    <property type="component" value="Unassembled WGS sequence"/>
</dbReference>
<dbReference type="AlphaFoldDB" id="A0AAE0NXV7"/>
<proteinExistence type="predicted"/>
<reference evidence="2" key="2">
    <citation type="submission" date="2023-06" db="EMBL/GenBank/DDBJ databases">
        <authorList>
            <consortium name="Lawrence Berkeley National Laboratory"/>
            <person name="Haridas S."/>
            <person name="Hensen N."/>
            <person name="Bonometti L."/>
            <person name="Westerberg I."/>
            <person name="Brannstrom I.O."/>
            <person name="Guillou S."/>
            <person name="Cros-Aarteil S."/>
            <person name="Calhoun S."/>
            <person name="Kuo A."/>
            <person name="Mondo S."/>
            <person name="Pangilinan J."/>
            <person name="Riley R."/>
            <person name="LaButti K."/>
            <person name="Andreopoulos B."/>
            <person name="Lipzen A."/>
            <person name="Chen C."/>
            <person name="Yanf M."/>
            <person name="Daum C."/>
            <person name="Ng V."/>
            <person name="Clum A."/>
            <person name="Steindorff A."/>
            <person name="Ohm R."/>
            <person name="Martin F."/>
            <person name="Silar P."/>
            <person name="Natvig D."/>
            <person name="Lalanne C."/>
            <person name="Gautier V."/>
            <person name="Ament-velasquez S.L."/>
            <person name="Kruys A."/>
            <person name="Hutchinson M.I."/>
            <person name="Powell A.J."/>
            <person name="Barry K."/>
            <person name="Miller A.N."/>
            <person name="Grigoriev I.V."/>
            <person name="Debuchy R."/>
            <person name="Gladieux P."/>
            <person name="Thoren M.H."/>
            <person name="Johannesson H."/>
        </authorList>
    </citation>
    <scope>NUCLEOTIDE SEQUENCE</scope>
    <source>
        <strain evidence="2">CBS 232.78</strain>
    </source>
</reference>
<feature type="region of interest" description="Disordered" evidence="1">
    <location>
        <begin position="1"/>
        <end position="24"/>
    </location>
</feature>